<organism evidence="2 3">
    <name type="scientific">Zizania palustris</name>
    <name type="common">Northern wild rice</name>
    <dbReference type="NCBI Taxonomy" id="103762"/>
    <lineage>
        <taxon>Eukaryota</taxon>
        <taxon>Viridiplantae</taxon>
        <taxon>Streptophyta</taxon>
        <taxon>Embryophyta</taxon>
        <taxon>Tracheophyta</taxon>
        <taxon>Spermatophyta</taxon>
        <taxon>Magnoliopsida</taxon>
        <taxon>Liliopsida</taxon>
        <taxon>Poales</taxon>
        <taxon>Poaceae</taxon>
        <taxon>BOP clade</taxon>
        <taxon>Oryzoideae</taxon>
        <taxon>Oryzeae</taxon>
        <taxon>Zizaniinae</taxon>
        <taxon>Zizania</taxon>
    </lineage>
</organism>
<evidence type="ECO:0000256" key="1">
    <source>
        <dbReference type="SAM" id="MobiDB-lite"/>
    </source>
</evidence>
<protein>
    <submittedName>
        <fullName evidence="2">Uncharacterized protein</fullName>
    </submittedName>
</protein>
<keyword evidence="3" id="KW-1185">Reference proteome</keyword>
<gene>
    <name evidence="2" type="ORF">GUJ93_ZPchr0006g46133</name>
</gene>
<dbReference type="Proteomes" id="UP000729402">
    <property type="component" value="Unassembled WGS sequence"/>
</dbReference>
<reference evidence="2" key="1">
    <citation type="journal article" date="2021" name="bioRxiv">
        <title>Whole Genome Assembly and Annotation of Northern Wild Rice, Zizania palustris L., Supports a Whole Genome Duplication in the Zizania Genus.</title>
        <authorList>
            <person name="Haas M."/>
            <person name="Kono T."/>
            <person name="Macchietto M."/>
            <person name="Millas R."/>
            <person name="McGilp L."/>
            <person name="Shao M."/>
            <person name="Duquette J."/>
            <person name="Hirsch C.N."/>
            <person name="Kimball J."/>
        </authorList>
    </citation>
    <scope>NUCLEOTIDE SEQUENCE</scope>
    <source>
        <tissue evidence="2">Fresh leaf tissue</tissue>
    </source>
</reference>
<sequence>MYFLQQATETYNTQHLWQGVIILESKAPPETSRLFAMRVPSPGATLRTYCLLLAHFDPRSDLDPFAAFVTELPAPLASSLPLDPGVICLSTLYFPIRPSLGVGVKDYANSFKGPGAASTLSRQQAMAAAVAATLVAMTPTPAMATMAAAARNPQNLGPQDLFPASTKYTDQSYQLGP</sequence>
<dbReference type="AlphaFoldDB" id="A0A8J5VM40"/>
<evidence type="ECO:0000313" key="2">
    <source>
        <dbReference type="EMBL" id="KAG8077012.1"/>
    </source>
</evidence>
<feature type="compositionally biased region" description="Polar residues" evidence="1">
    <location>
        <begin position="166"/>
        <end position="177"/>
    </location>
</feature>
<evidence type="ECO:0000313" key="3">
    <source>
        <dbReference type="Proteomes" id="UP000729402"/>
    </source>
</evidence>
<accession>A0A8J5VM40</accession>
<dbReference type="EMBL" id="JAAALK010000283">
    <property type="protein sequence ID" value="KAG8077012.1"/>
    <property type="molecule type" value="Genomic_DNA"/>
</dbReference>
<name>A0A8J5VM40_ZIZPA</name>
<reference evidence="2" key="2">
    <citation type="submission" date="2021-02" db="EMBL/GenBank/DDBJ databases">
        <authorList>
            <person name="Kimball J.A."/>
            <person name="Haas M.W."/>
            <person name="Macchietto M."/>
            <person name="Kono T."/>
            <person name="Duquette J."/>
            <person name="Shao M."/>
        </authorList>
    </citation>
    <scope>NUCLEOTIDE SEQUENCE</scope>
    <source>
        <tissue evidence="2">Fresh leaf tissue</tissue>
    </source>
</reference>
<comment type="caution">
    <text evidence="2">The sequence shown here is derived from an EMBL/GenBank/DDBJ whole genome shotgun (WGS) entry which is preliminary data.</text>
</comment>
<feature type="region of interest" description="Disordered" evidence="1">
    <location>
        <begin position="155"/>
        <end position="177"/>
    </location>
</feature>
<proteinExistence type="predicted"/>